<keyword evidence="7" id="KW-0732">Signal</keyword>
<dbReference type="GO" id="GO:0001671">
    <property type="term" value="F:ATPase activator activity"/>
    <property type="evidence" value="ECO:0007669"/>
    <property type="project" value="TreeGrafter"/>
</dbReference>
<dbReference type="Gene3D" id="2.60.40.1660">
    <property type="entry name" value="Na, k-atpase alpha subunit"/>
    <property type="match status" value="1"/>
</dbReference>
<dbReference type="EMBL" id="JARPUR010000004">
    <property type="protein sequence ID" value="KAK4876729.1"/>
    <property type="molecule type" value="Genomic_DNA"/>
</dbReference>
<accession>A0AAN7P4B2</accession>
<dbReference type="GO" id="GO:0036376">
    <property type="term" value="P:sodium ion export across plasma membrane"/>
    <property type="evidence" value="ECO:0007669"/>
    <property type="project" value="TreeGrafter"/>
</dbReference>
<dbReference type="Proteomes" id="UP001353858">
    <property type="component" value="Unassembled WGS sequence"/>
</dbReference>
<name>A0AAN7P4B2_9COLE</name>
<reference evidence="9" key="1">
    <citation type="submission" date="2023-01" db="EMBL/GenBank/DDBJ databases">
        <title>Key to firefly adult light organ development and bioluminescence: homeobox transcription factors regulate luciferase expression and transportation to peroxisome.</title>
        <authorList>
            <person name="Fu X."/>
        </authorList>
    </citation>
    <scope>NUCLEOTIDE SEQUENCE [LARGE SCALE GENOMIC DNA]</scope>
</reference>
<evidence type="ECO:0000256" key="6">
    <source>
        <dbReference type="ARBA" id="ARBA00023136"/>
    </source>
</evidence>
<keyword evidence="9" id="KW-1185">Reference proteome</keyword>
<comment type="subcellular location">
    <subcellularLocation>
        <location evidence="1">Membrane</location>
        <topology evidence="1">Single-pass type II membrane protein</topology>
    </subcellularLocation>
</comment>
<feature type="signal peptide" evidence="7">
    <location>
        <begin position="1"/>
        <end position="19"/>
    </location>
</feature>
<gene>
    <name evidence="8" type="ORF">RN001_009235</name>
</gene>
<evidence type="ECO:0000256" key="1">
    <source>
        <dbReference type="ARBA" id="ARBA00004606"/>
    </source>
</evidence>
<evidence type="ECO:0000256" key="5">
    <source>
        <dbReference type="ARBA" id="ARBA00022989"/>
    </source>
</evidence>
<dbReference type="GO" id="GO:1990573">
    <property type="term" value="P:potassium ion import across plasma membrane"/>
    <property type="evidence" value="ECO:0007669"/>
    <property type="project" value="TreeGrafter"/>
</dbReference>
<dbReference type="GO" id="GO:0030007">
    <property type="term" value="P:intracellular potassium ion homeostasis"/>
    <property type="evidence" value="ECO:0007669"/>
    <property type="project" value="TreeGrafter"/>
</dbReference>
<keyword evidence="5" id="KW-1133">Transmembrane helix</keyword>
<keyword evidence="6" id="KW-0472">Membrane</keyword>
<evidence type="ECO:0000256" key="2">
    <source>
        <dbReference type="ARBA" id="ARBA00005876"/>
    </source>
</evidence>
<dbReference type="GO" id="GO:0006883">
    <property type="term" value="P:intracellular sodium ion homeostasis"/>
    <property type="evidence" value="ECO:0007669"/>
    <property type="project" value="TreeGrafter"/>
</dbReference>
<evidence type="ECO:0000313" key="9">
    <source>
        <dbReference type="Proteomes" id="UP001353858"/>
    </source>
</evidence>
<feature type="chain" id="PRO_5042859011" evidence="7">
    <location>
        <begin position="20"/>
        <end position="211"/>
    </location>
</feature>
<dbReference type="PANTHER" id="PTHR11523">
    <property type="entry name" value="SODIUM/POTASSIUM-DEPENDENT ATPASE BETA SUBUNIT"/>
    <property type="match status" value="1"/>
</dbReference>
<sequence length="211" mass="23962">MLTLKLFIILSPLVTFSKAIRIYPATREGLIWYNSSDPNSYAGYVSEIDDLLNQQNRIMNWSPCMSSSSYSFSSTNTGPCIFFSFPEKLKETPESYNSTTLPANAPDYLHSYIIGLEADRVRKTHNLAYITCNGTSPADEENIGPLHFLRNLEISILPYSALTTFTEDVIAVYFEKPMRYIVINVTCKIWANFKTLEDFEASVVTFDLLID</sequence>
<dbReference type="InterPro" id="IPR000402">
    <property type="entry name" value="Na/K_ATPase_sub_beta"/>
</dbReference>
<comment type="similarity">
    <text evidence="2">Belongs to the X(+)/potassium ATPases subunit beta family.</text>
</comment>
<comment type="caution">
    <text evidence="8">The sequence shown here is derived from an EMBL/GenBank/DDBJ whole genome shotgun (WGS) entry which is preliminary data.</text>
</comment>
<evidence type="ECO:0000313" key="8">
    <source>
        <dbReference type="EMBL" id="KAK4876729.1"/>
    </source>
</evidence>
<dbReference type="AlphaFoldDB" id="A0AAN7P4B2"/>
<keyword evidence="4" id="KW-0735">Signal-anchor</keyword>
<dbReference type="InterPro" id="IPR038702">
    <property type="entry name" value="Na/K_ATPase_sub_beta_sf"/>
</dbReference>
<protein>
    <submittedName>
        <fullName evidence="8">Uncharacterized protein</fullName>
    </submittedName>
</protein>
<proteinExistence type="inferred from homology"/>
<keyword evidence="3" id="KW-0812">Transmembrane</keyword>
<evidence type="ECO:0000256" key="7">
    <source>
        <dbReference type="SAM" id="SignalP"/>
    </source>
</evidence>
<dbReference type="Pfam" id="PF00287">
    <property type="entry name" value="Na_K-ATPase"/>
    <property type="match status" value="1"/>
</dbReference>
<evidence type="ECO:0000256" key="3">
    <source>
        <dbReference type="ARBA" id="ARBA00022692"/>
    </source>
</evidence>
<dbReference type="GO" id="GO:0005890">
    <property type="term" value="C:sodium:potassium-exchanging ATPase complex"/>
    <property type="evidence" value="ECO:0007669"/>
    <property type="project" value="InterPro"/>
</dbReference>
<dbReference type="PANTHER" id="PTHR11523:SF28">
    <property type="entry name" value="NA_K-ATPASE BETA SUBUNIT ISOFORM 4-RELATED"/>
    <property type="match status" value="1"/>
</dbReference>
<organism evidence="8 9">
    <name type="scientific">Aquatica leii</name>
    <dbReference type="NCBI Taxonomy" id="1421715"/>
    <lineage>
        <taxon>Eukaryota</taxon>
        <taxon>Metazoa</taxon>
        <taxon>Ecdysozoa</taxon>
        <taxon>Arthropoda</taxon>
        <taxon>Hexapoda</taxon>
        <taxon>Insecta</taxon>
        <taxon>Pterygota</taxon>
        <taxon>Neoptera</taxon>
        <taxon>Endopterygota</taxon>
        <taxon>Coleoptera</taxon>
        <taxon>Polyphaga</taxon>
        <taxon>Elateriformia</taxon>
        <taxon>Elateroidea</taxon>
        <taxon>Lampyridae</taxon>
        <taxon>Luciolinae</taxon>
        <taxon>Aquatica</taxon>
    </lineage>
</organism>
<evidence type="ECO:0000256" key="4">
    <source>
        <dbReference type="ARBA" id="ARBA00022968"/>
    </source>
</evidence>